<reference evidence="5" key="1">
    <citation type="submission" date="2022-06" db="EMBL/GenBank/DDBJ databases">
        <title>Helicobacter colisuis sp. nov.</title>
        <authorList>
            <person name="Papic B."/>
            <person name="Gruntar I."/>
        </authorList>
    </citation>
    <scope>NUCLEOTIDE SEQUENCE</scope>
    <source>
        <strain evidence="5">11154-15</strain>
    </source>
</reference>
<name>A0ABT0TUP6_9HELI</name>
<evidence type="ECO:0000313" key="5">
    <source>
        <dbReference type="EMBL" id="MCL9819652.1"/>
    </source>
</evidence>
<dbReference type="SUPFAM" id="SSF52540">
    <property type="entry name" value="P-loop containing nucleoside triphosphate hydrolases"/>
    <property type="match status" value="1"/>
</dbReference>
<evidence type="ECO:0000313" key="6">
    <source>
        <dbReference type="Proteomes" id="UP001057522"/>
    </source>
</evidence>
<dbReference type="InterPro" id="IPR017871">
    <property type="entry name" value="ABC_transporter-like_CS"/>
</dbReference>
<keyword evidence="1" id="KW-0813">Transport</keyword>
<dbReference type="InterPro" id="IPR050093">
    <property type="entry name" value="ABC_SmlMolc_Importer"/>
</dbReference>
<dbReference type="PANTHER" id="PTHR42781">
    <property type="entry name" value="SPERMIDINE/PUTRESCINE IMPORT ATP-BINDING PROTEIN POTA"/>
    <property type="match status" value="1"/>
</dbReference>
<keyword evidence="2" id="KW-0547">Nucleotide-binding</keyword>
<dbReference type="Gene3D" id="3.40.50.300">
    <property type="entry name" value="P-loop containing nucleotide triphosphate hydrolases"/>
    <property type="match status" value="1"/>
</dbReference>
<dbReference type="PANTHER" id="PTHR42781:SF4">
    <property type="entry name" value="SPERMIDINE_PUTRESCINE IMPORT ATP-BINDING PROTEIN POTA"/>
    <property type="match status" value="1"/>
</dbReference>
<dbReference type="EMBL" id="JAMOKX010000004">
    <property type="protein sequence ID" value="MCL9819652.1"/>
    <property type="molecule type" value="Genomic_DNA"/>
</dbReference>
<dbReference type="InterPro" id="IPR003439">
    <property type="entry name" value="ABC_transporter-like_ATP-bd"/>
</dbReference>
<dbReference type="InterPro" id="IPR027417">
    <property type="entry name" value="P-loop_NTPase"/>
</dbReference>
<accession>A0ABT0TUP6</accession>
<feature type="domain" description="ABC transporter" evidence="4">
    <location>
        <begin position="4"/>
        <end position="218"/>
    </location>
</feature>
<proteinExistence type="predicted"/>
<dbReference type="InterPro" id="IPR003593">
    <property type="entry name" value="AAA+_ATPase"/>
</dbReference>
<keyword evidence="3 5" id="KW-0067">ATP-binding</keyword>
<evidence type="ECO:0000256" key="2">
    <source>
        <dbReference type="ARBA" id="ARBA00022741"/>
    </source>
</evidence>
<dbReference type="PROSITE" id="PS00211">
    <property type="entry name" value="ABC_TRANSPORTER_1"/>
    <property type="match status" value="1"/>
</dbReference>
<dbReference type="RefSeq" id="WP_250604412.1">
    <property type="nucleotide sequence ID" value="NZ_JAMOKX010000004.1"/>
</dbReference>
<gene>
    <name evidence="5" type="ORF">NCR95_05660</name>
</gene>
<dbReference type="Pfam" id="PF00005">
    <property type="entry name" value="ABC_tran"/>
    <property type="match status" value="1"/>
</dbReference>
<protein>
    <submittedName>
        <fullName evidence="5">ATP-binding cassette domain-containing protein</fullName>
    </submittedName>
</protein>
<dbReference type="PROSITE" id="PS50893">
    <property type="entry name" value="ABC_TRANSPORTER_2"/>
    <property type="match status" value="1"/>
</dbReference>
<dbReference type="Proteomes" id="UP001057522">
    <property type="component" value="Unassembled WGS sequence"/>
</dbReference>
<evidence type="ECO:0000256" key="1">
    <source>
        <dbReference type="ARBA" id="ARBA00022448"/>
    </source>
</evidence>
<dbReference type="GO" id="GO:0005524">
    <property type="term" value="F:ATP binding"/>
    <property type="evidence" value="ECO:0007669"/>
    <property type="project" value="UniProtKB-KW"/>
</dbReference>
<keyword evidence="6" id="KW-1185">Reference proteome</keyword>
<evidence type="ECO:0000259" key="4">
    <source>
        <dbReference type="PROSITE" id="PS50893"/>
    </source>
</evidence>
<sequence>MPLLKITNLDFYLAHSCIIENFNFSIKQGEIVTLFGPSGCGKTTLLKIISRILKPWNGSVEYTGRVAYLFQEHRLFESVSAYENIALVMQKIDKQWILGALNSVGLSEKDAQKYPQELSGGMRARVAFIRALAYPCNILLLDEPFSGLDFKMREILIKKVTHLAKEKGVAVILVTHDAYEACMLSSKILFLSTHKMQIEKTLNIAQQERNEKFLKELFKQEFKGRMYFD</sequence>
<comment type="caution">
    <text evidence="5">The sequence shown here is derived from an EMBL/GenBank/DDBJ whole genome shotgun (WGS) entry which is preliminary data.</text>
</comment>
<dbReference type="SMART" id="SM00382">
    <property type="entry name" value="AAA"/>
    <property type="match status" value="1"/>
</dbReference>
<organism evidence="5 6">
    <name type="scientific">Helicobacter colisuis</name>
    <dbReference type="NCBI Taxonomy" id="2949739"/>
    <lineage>
        <taxon>Bacteria</taxon>
        <taxon>Pseudomonadati</taxon>
        <taxon>Campylobacterota</taxon>
        <taxon>Epsilonproteobacteria</taxon>
        <taxon>Campylobacterales</taxon>
        <taxon>Helicobacteraceae</taxon>
        <taxon>Helicobacter</taxon>
    </lineage>
</organism>
<evidence type="ECO:0000256" key="3">
    <source>
        <dbReference type="ARBA" id="ARBA00022840"/>
    </source>
</evidence>